<evidence type="ECO:0000313" key="2">
    <source>
        <dbReference type="EMBL" id="KAJ8912244.1"/>
    </source>
</evidence>
<accession>A0AAV8VDS4</accession>
<dbReference type="Proteomes" id="UP001159042">
    <property type="component" value="Unassembled WGS sequence"/>
</dbReference>
<keyword evidence="1" id="KW-0472">Membrane</keyword>
<feature type="transmembrane region" description="Helical" evidence="1">
    <location>
        <begin position="12"/>
        <end position="34"/>
    </location>
</feature>
<name>A0AAV8VDS4_9CUCU</name>
<sequence>MGTSELQFRLVYWTVGVWFFAGNSTVVIPVTFLASKPIDGSKALLWDIARTGRLSLLVVVYCVFWEYKEAAVQHGRWICTSVKKRKRTPQSHHEAVLHL</sequence>
<reference evidence="2 3" key="1">
    <citation type="journal article" date="2023" name="Insect Mol. Biol.">
        <title>Genome sequencing provides insights into the evolution of gene families encoding plant cell wall-degrading enzymes in longhorned beetles.</title>
        <authorList>
            <person name="Shin N.R."/>
            <person name="Okamura Y."/>
            <person name="Kirsch R."/>
            <person name="Pauchet Y."/>
        </authorList>
    </citation>
    <scope>NUCLEOTIDE SEQUENCE [LARGE SCALE GENOMIC DNA]</scope>
    <source>
        <strain evidence="2">EAD_L_NR</strain>
    </source>
</reference>
<keyword evidence="3" id="KW-1185">Reference proteome</keyword>
<gene>
    <name evidence="2" type="ORF">NQ315_016586</name>
</gene>
<keyword evidence="1" id="KW-1133">Transmembrane helix</keyword>
<dbReference type="AlphaFoldDB" id="A0AAV8VDS4"/>
<evidence type="ECO:0000256" key="1">
    <source>
        <dbReference type="SAM" id="Phobius"/>
    </source>
</evidence>
<keyword evidence="1" id="KW-0812">Transmembrane</keyword>
<proteinExistence type="predicted"/>
<dbReference type="EMBL" id="JANEYG010000140">
    <property type="protein sequence ID" value="KAJ8912244.1"/>
    <property type="molecule type" value="Genomic_DNA"/>
</dbReference>
<organism evidence="2 3">
    <name type="scientific">Exocentrus adspersus</name>
    <dbReference type="NCBI Taxonomy" id="1586481"/>
    <lineage>
        <taxon>Eukaryota</taxon>
        <taxon>Metazoa</taxon>
        <taxon>Ecdysozoa</taxon>
        <taxon>Arthropoda</taxon>
        <taxon>Hexapoda</taxon>
        <taxon>Insecta</taxon>
        <taxon>Pterygota</taxon>
        <taxon>Neoptera</taxon>
        <taxon>Endopterygota</taxon>
        <taxon>Coleoptera</taxon>
        <taxon>Polyphaga</taxon>
        <taxon>Cucujiformia</taxon>
        <taxon>Chrysomeloidea</taxon>
        <taxon>Cerambycidae</taxon>
        <taxon>Lamiinae</taxon>
        <taxon>Acanthocinini</taxon>
        <taxon>Exocentrus</taxon>
    </lineage>
</organism>
<protein>
    <submittedName>
        <fullName evidence="2">Uncharacterized protein</fullName>
    </submittedName>
</protein>
<comment type="caution">
    <text evidence="2">The sequence shown here is derived from an EMBL/GenBank/DDBJ whole genome shotgun (WGS) entry which is preliminary data.</text>
</comment>
<evidence type="ECO:0000313" key="3">
    <source>
        <dbReference type="Proteomes" id="UP001159042"/>
    </source>
</evidence>